<protein>
    <submittedName>
        <fullName evidence="3">F-box domain-containing protein</fullName>
    </submittedName>
</protein>
<reference evidence="3" key="1">
    <citation type="submission" date="2017-02" db="UniProtKB">
        <authorList>
            <consortium name="WormBaseParasite"/>
        </authorList>
    </citation>
    <scope>IDENTIFICATION</scope>
</reference>
<evidence type="ECO:0000313" key="2">
    <source>
        <dbReference type="Proteomes" id="UP000038045"/>
    </source>
</evidence>
<keyword evidence="2" id="KW-1185">Reference proteome</keyword>
<proteinExistence type="predicted"/>
<dbReference type="Proteomes" id="UP000038045">
    <property type="component" value="Unplaced"/>
</dbReference>
<dbReference type="PROSITE" id="PS50181">
    <property type="entry name" value="FBOX"/>
    <property type="match status" value="1"/>
</dbReference>
<organism evidence="2 3">
    <name type="scientific">Parastrongyloides trichosuri</name>
    <name type="common">Possum-specific nematode worm</name>
    <dbReference type="NCBI Taxonomy" id="131310"/>
    <lineage>
        <taxon>Eukaryota</taxon>
        <taxon>Metazoa</taxon>
        <taxon>Ecdysozoa</taxon>
        <taxon>Nematoda</taxon>
        <taxon>Chromadorea</taxon>
        <taxon>Rhabditida</taxon>
        <taxon>Tylenchina</taxon>
        <taxon>Panagrolaimomorpha</taxon>
        <taxon>Strongyloidoidea</taxon>
        <taxon>Strongyloididae</taxon>
        <taxon>Parastrongyloides</taxon>
    </lineage>
</organism>
<accession>A0A0N4Z6C5</accession>
<dbReference type="InterPro" id="IPR001810">
    <property type="entry name" value="F-box_dom"/>
</dbReference>
<feature type="domain" description="F-box" evidence="1">
    <location>
        <begin position="1"/>
        <end position="23"/>
    </location>
</feature>
<evidence type="ECO:0000259" key="1">
    <source>
        <dbReference type="PROSITE" id="PS50181"/>
    </source>
</evidence>
<name>A0A0N4Z6C5_PARTI</name>
<dbReference type="AlphaFoldDB" id="A0A0N4Z6C5"/>
<sequence>MNLLQLPTEILIKILSYIEYHEIKNAFNANGLLCSLISKNRYKLNKPYINNINIKSINNYNHEERFKINIKYRFKNIDEENIYKTVKNNNVNLIEIKEFLQRFEFTKIDSIILKLNNSKGFFDMFNNFIKNTKKINTVFLKIEKSSLYDGLVQFLSYLNELTFVYMDGICFYPQPHNVSNILPILKSLNNFWINESSQMGYFNSKMMEKILLKKPNICIVGDNYESFNFDMDLINIAIDKQKSCNKRSHYYYYDIGVTGDFNVWSLLNNELNDTEYEWTSRYNVFSYNLPTLYGLKKCDCCGNDNIIEIVFHIKKGSNNCCKNDDRVRSILR</sequence>
<evidence type="ECO:0000313" key="3">
    <source>
        <dbReference type="WBParaSite" id="PTRK_0000271800.1"/>
    </source>
</evidence>
<dbReference type="WBParaSite" id="PTRK_0000271800.1">
    <property type="protein sequence ID" value="PTRK_0000271800.1"/>
    <property type="gene ID" value="PTRK_0000271800"/>
</dbReference>